<dbReference type="GO" id="GO:0005829">
    <property type="term" value="C:cytosol"/>
    <property type="evidence" value="ECO:0007669"/>
    <property type="project" value="TreeGrafter"/>
</dbReference>
<dbReference type="PROSITE" id="PS50931">
    <property type="entry name" value="HTH_LYSR"/>
    <property type="match status" value="1"/>
</dbReference>
<dbReference type="OrthoDB" id="9803735at2"/>
<name>A0A3D8GVG3_9BACI</name>
<dbReference type="GO" id="GO:0003700">
    <property type="term" value="F:DNA-binding transcription factor activity"/>
    <property type="evidence" value="ECO:0007669"/>
    <property type="project" value="InterPro"/>
</dbReference>
<dbReference type="SUPFAM" id="SSF46785">
    <property type="entry name" value="Winged helix' DNA-binding domain"/>
    <property type="match status" value="1"/>
</dbReference>
<dbReference type="AlphaFoldDB" id="A0A3D8GVG3"/>
<dbReference type="Gene3D" id="1.10.10.10">
    <property type="entry name" value="Winged helix-like DNA-binding domain superfamily/Winged helix DNA-binding domain"/>
    <property type="match status" value="1"/>
</dbReference>
<dbReference type="CDD" id="cd05466">
    <property type="entry name" value="PBP2_LTTR_substrate"/>
    <property type="match status" value="1"/>
</dbReference>
<dbReference type="GO" id="GO:0003677">
    <property type="term" value="F:DNA binding"/>
    <property type="evidence" value="ECO:0007669"/>
    <property type="project" value="UniProtKB-KW"/>
</dbReference>
<dbReference type="RefSeq" id="WP_115450074.1">
    <property type="nucleotide sequence ID" value="NZ_QNQT01000001.1"/>
</dbReference>
<accession>A0A3D8GVG3</accession>
<comment type="caution">
    <text evidence="6">The sequence shown here is derived from an EMBL/GenBank/DDBJ whole genome shotgun (WGS) entry which is preliminary data.</text>
</comment>
<evidence type="ECO:0000313" key="6">
    <source>
        <dbReference type="EMBL" id="RDU38151.1"/>
    </source>
</evidence>
<evidence type="ECO:0000259" key="5">
    <source>
        <dbReference type="PROSITE" id="PS50931"/>
    </source>
</evidence>
<feature type="domain" description="HTH lysR-type" evidence="5">
    <location>
        <begin position="1"/>
        <end position="58"/>
    </location>
</feature>
<reference evidence="6 7" key="1">
    <citation type="submission" date="2018-07" db="EMBL/GenBank/DDBJ databases">
        <title>Bacillus sp. YLB-04 draft genome sequence.</title>
        <authorList>
            <person name="Yu L."/>
            <person name="Tang X."/>
        </authorList>
    </citation>
    <scope>NUCLEOTIDE SEQUENCE [LARGE SCALE GENOMIC DNA]</scope>
    <source>
        <strain evidence="6 7">YLB-04</strain>
    </source>
</reference>
<sequence length="303" mass="34950">MKDLSGKYLKAIAEHGNFSHAARALYISQPYLSKYIKSLEDELGIELVNRKVNPILLTYAGERYLAYMTEIEQTYVKLQNELESISNLKKGRLKLGINPILGSHTLYNILPEFIMNYPGIEIELIEENAHDMEVLLLEGKVDICLNMLPIFNPEIVYETLYEEKLYLVIHPSHKYYNEPKKQISHIPFHPRLLDGEKFILLKQGLGLRRLTDVIFKEYSINPEIMIETQNIESAFRLAIRGVGLTIIPESVITRDSIRTDAIFYTIGNPIYKNHVVISYKKGEPLSAPAQAFLNMAKEKYRQF</sequence>
<dbReference type="InterPro" id="IPR036388">
    <property type="entry name" value="WH-like_DNA-bd_sf"/>
</dbReference>
<dbReference type="Gene3D" id="3.40.190.290">
    <property type="match status" value="1"/>
</dbReference>
<dbReference type="SUPFAM" id="SSF53850">
    <property type="entry name" value="Periplasmic binding protein-like II"/>
    <property type="match status" value="1"/>
</dbReference>
<keyword evidence="7" id="KW-1185">Reference proteome</keyword>
<dbReference type="InterPro" id="IPR000847">
    <property type="entry name" value="LysR_HTH_N"/>
</dbReference>
<dbReference type="PRINTS" id="PR00039">
    <property type="entry name" value="HTHLYSR"/>
</dbReference>
<keyword evidence="3" id="KW-0238">DNA-binding</keyword>
<keyword evidence="4" id="KW-0804">Transcription</keyword>
<keyword evidence="2" id="KW-0805">Transcription regulation</keyword>
<dbReference type="Pfam" id="PF03466">
    <property type="entry name" value="LysR_substrate"/>
    <property type="match status" value="1"/>
</dbReference>
<gene>
    <name evidence="6" type="ORF">DRW41_00855</name>
</gene>
<dbReference type="Pfam" id="PF00126">
    <property type="entry name" value="HTH_1"/>
    <property type="match status" value="1"/>
</dbReference>
<dbReference type="Proteomes" id="UP000257144">
    <property type="component" value="Unassembled WGS sequence"/>
</dbReference>
<comment type="similarity">
    <text evidence="1">Belongs to the LysR transcriptional regulatory family.</text>
</comment>
<dbReference type="EMBL" id="QNQT01000001">
    <property type="protein sequence ID" value="RDU38151.1"/>
    <property type="molecule type" value="Genomic_DNA"/>
</dbReference>
<dbReference type="InterPro" id="IPR036390">
    <property type="entry name" value="WH_DNA-bd_sf"/>
</dbReference>
<evidence type="ECO:0000313" key="7">
    <source>
        <dbReference type="Proteomes" id="UP000257144"/>
    </source>
</evidence>
<evidence type="ECO:0000256" key="4">
    <source>
        <dbReference type="ARBA" id="ARBA00023163"/>
    </source>
</evidence>
<evidence type="ECO:0000256" key="1">
    <source>
        <dbReference type="ARBA" id="ARBA00009437"/>
    </source>
</evidence>
<evidence type="ECO:0000256" key="3">
    <source>
        <dbReference type="ARBA" id="ARBA00023125"/>
    </source>
</evidence>
<dbReference type="PANTHER" id="PTHR30419">
    <property type="entry name" value="HTH-TYPE TRANSCRIPTIONAL REGULATOR YBHD"/>
    <property type="match status" value="1"/>
</dbReference>
<dbReference type="InterPro" id="IPR005119">
    <property type="entry name" value="LysR_subst-bd"/>
</dbReference>
<protein>
    <submittedName>
        <fullName evidence="6">LysR family transcriptional regulator</fullName>
    </submittedName>
</protein>
<dbReference type="InterPro" id="IPR050950">
    <property type="entry name" value="HTH-type_LysR_regulators"/>
</dbReference>
<evidence type="ECO:0000256" key="2">
    <source>
        <dbReference type="ARBA" id="ARBA00023015"/>
    </source>
</evidence>
<proteinExistence type="inferred from homology"/>
<organism evidence="6 7">
    <name type="scientific">Neobacillus piezotolerans</name>
    <dbReference type="NCBI Taxonomy" id="2259171"/>
    <lineage>
        <taxon>Bacteria</taxon>
        <taxon>Bacillati</taxon>
        <taxon>Bacillota</taxon>
        <taxon>Bacilli</taxon>
        <taxon>Bacillales</taxon>
        <taxon>Bacillaceae</taxon>
        <taxon>Neobacillus</taxon>
    </lineage>
</organism>